<proteinExistence type="predicted"/>
<keyword evidence="3" id="KW-1185">Reference proteome</keyword>
<dbReference type="EMBL" id="CAJVCH010021561">
    <property type="protein sequence ID" value="CAG7691173.1"/>
    <property type="molecule type" value="Genomic_DNA"/>
</dbReference>
<dbReference type="GO" id="GO:0004252">
    <property type="term" value="F:serine-type endopeptidase activity"/>
    <property type="evidence" value="ECO:0007669"/>
    <property type="project" value="InterPro"/>
</dbReference>
<organism evidence="2 3">
    <name type="scientific">Allacma fusca</name>
    <dbReference type="NCBI Taxonomy" id="39272"/>
    <lineage>
        <taxon>Eukaryota</taxon>
        <taxon>Metazoa</taxon>
        <taxon>Ecdysozoa</taxon>
        <taxon>Arthropoda</taxon>
        <taxon>Hexapoda</taxon>
        <taxon>Collembola</taxon>
        <taxon>Symphypleona</taxon>
        <taxon>Sminthuridae</taxon>
        <taxon>Allacma</taxon>
    </lineage>
</organism>
<evidence type="ECO:0000313" key="3">
    <source>
        <dbReference type="Proteomes" id="UP000708208"/>
    </source>
</evidence>
<evidence type="ECO:0000259" key="1">
    <source>
        <dbReference type="Pfam" id="PF00089"/>
    </source>
</evidence>
<dbReference type="Pfam" id="PF00089">
    <property type="entry name" value="Trypsin"/>
    <property type="match status" value="1"/>
</dbReference>
<accession>A0A8J2NL96</accession>
<dbReference type="InterPro" id="IPR001254">
    <property type="entry name" value="Trypsin_dom"/>
</dbReference>
<dbReference type="OrthoDB" id="547031at2759"/>
<dbReference type="Proteomes" id="UP000708208">
    <property type="component" value="Unassembled WGS sequence"/>
</dbReference>
<reference evidence="2" key="1">
    <citation type="submission" date="2021-06" db="EMBL/GenBank/DDBJ databases">
        <authorList>
            <person name="Hodson N. C."/>
            <person name="Mongue J. A."/>
            <person name="Jaron S. K."/>
        </authorList>
    </citation>
    <scope>NUCLEOTIDE SEQUENCE</scope>
</reference>
<dbReference type="GO" id="GO:0006508">
    <property type="term" value="P:proteolysis"/>
    <property type="evidence" value="ECO:0007669"/>
    <property type="project" value="InterPro"/>
</dbReference>
<feature type="non-terminal residue" evidence="2">
    <location>
        <position position="1"/>
    </location>
</feature>
<sequence length="32" mass="3213">ADGVGDARNGQICGGVLITEFHVLTASHCVDG</sequence>
<gene>
    <name evidence="2" type="ORF">AFUS01_LOCUS3569</name>
</gene>
<comment type="caution">
    <text evidence="2">The sequence shown here is derived from an EMBL/GenBank/DDBJ whole genome shotgun (WGS) entry which is preliminary data.</text>
</comment>
<feature type="domain" description="Peptidase S1" evidence="1">
    <location>
        <begin position="9"/>
        <end position="32"/>
    </location>
</feature>
<dbReference type="AlphaFoldDB" id="A0A8J2NL96"/>
<name>A0A8J2NL96_9HEXA</name>
<evidence type="ECO:0000313" key="2">
    <source>
        <dbReference type="EMBL" id="CAG7691173.1"/>
    </source>
</evidence>
<protein>
    <recommendedName>
        <fullName evidence="1">Peptidase S1 domain-containing protein</fullName>
    </recommendedName>
</protein>